<dbReference type="EMBL" id="BMQJ01000011">
    <property type="protein sequence ID" value="GGQ09316.1"/>
    <property type="molecule type" value="Genomic_DNA"/>
</dbReference>
<accession>A0ABQ2R4A3</accession>
<evidence type="ECO:0000313" key="3">
    <source>
        <dbReference type="Proteomes" id="UP000611554"/>
    </source>
</evidence>
<organism evidence="2 3">
    <name type="scientific">Streptosporangium pseudovulgare</name>
    <dbReference type="NCBI Taxonomy" id="35765"/>
    <lineage>
        <taxon>Bacteria</taxon>
        <taxon>Bacillati</taxon>
        <taxon>Actinomycetota</taxon>
        <taxon>Actinomycetes</taxon>
        <taxon>Streptosporangiales</taxon>
        <taxon>Streptosporangiaceae</taxon>
        <taxon>Streptosporangium</taxon>
    </lineage>
</organism>
<gene>
    <name evidence="2" type="ORF">GCM10010140_44370</name>
</gene>
<protein>
    <submittedName>
        <fullName evidence="2">Uncharacterized protein</fullName>
    </submittedName>
</protein>
<comment type="caution">
    <text evidence="2">The sequence shown here is derived from an EMBL/GenBank/DDBJ whole genome shotgun (WGS) entry which is preliminary data.</text>
</comment>
<reference evidence="3" key="1">
    <citation type="journal article" date="2019" name="Int. J. Syst. Evol. Microbiol.">
        <title>The Global Catalogue of Microorganisms (GCM) 10K type strain sequencing project: providing services to taxonomists for standard genome sequencing and annotation.</title>
        <authorList>
            <consortium name="The Broad Institute Genomics Platform"/>
            <consortium name="The Broad Institute Genome Sequencing Center for Infectious Disease"/>
            <person name="Wu L."/>
            <person name="Ma J."/>
        </authorList>
    </citation>
    <scope>NUCLEOTIDE SEQUENCE [LARGE SCALE GENOMIC DNA]</scope>
    <source>
        <strain evidence="3">JCM 3115</strain>
    </source>
</reference>
<proteinExistence type="predicted"/>
<name>A0ABQ2R4A3_9ACTN</name>
<feature type="region of interest" description="Disordered" evidence="1">
    <location>
        <begin position="1"/>
        <end position="121"/>
    </location>
</feature>
<evidence type="ECO:0000256" key="1">
    <source>
        <dbReference type="SAM" id="MobiDB-lite"/>
    </source>
</evidence>
<feature type="compositionally biased region" description="Basic and acidic residues" evidence="1">
    <location>
        <begin position="50"/>
        <end position="62"/>
    </location>
</feature>
<dbReference type="RefSeq" id="WP_189248370.1">
    <property type="nucleotide sequence ID" value="NZ_BMQJ01000011.1"/>
</dbReference>
<sequence length="121" mass="11985">MNEHAAPEEAAEGGGGPMGEDRDPTGEDHDPAGKHHGGTPDDPPPAPRGIDGESRVVAERSAADTTFPDRPLLADLPSDDPGDLLDGAAPGPGPGPGPEEGMGAGEGAGKRTPEPEMGPAS</sequence>
<keyword evidence="3" id="KW-1185">Reference proteome</keyword>
<evidence type="ECO:0000313" key="2">
    <source>
        <dbReference type="EMBL" id="GGQ09316.1"/>
    </source>
</evidence>
<feature type="compositionally biased region" description="Basic and acidic residues" evidence="1">
    <location>
        <begin position="19"/>
        <end position="33"/>
    </location>
</feature>
<dbReference type="Proteomes" id="UP000611554">
    <property type="component" value="Unassembled WGS sequence"/>
</dbReference>
<feature type="compositionally biased region" description="Gly residues" evidence="1">
    <location>
        <begin position="98"/>
        <end position="107"/>
    </location>
</feature>